<proteinExistence type="predicted"/>
<accession>A0A221M877</accession>
<evidence type="ECO:0000313" key="1">
    <source>
        <dbReference type="EMBL" id="ASN03840.1"/>
    </source>
</evidence>
<dbReference type="OrthoDB" id="666031at2"/>
<name>A0A221M877_9BACI</name>
<sequence>MKASSPKLPLTPEERSSLRANKIKLNQISEMEPKNLAIGLGASMKRANYLKGLAIFQTIPSIGPKLAQLVVDLGYYSFEDFENETGVELINCAEEQYGYWMDPCVEDSLRCVVYHANHPGSEKKWFDFTAERKEFREQNGYPDTRPKMAWYEVEGASK</sequence>
<dbReference type="AlphaFoldDB" id="A0A221M877"/>
<evidence type="ECO:0000313" key="2">
    <source>
        <dbReference type="Proteomes" id="UP000204391"/>
    </source>
</evidence>
<dbReference type="KEGG" id="vne:CFK40_01890"/>
<dbReference type="InterPro" id="IPR021725">
    <property type="entry name" value="Cdd1"/>
</dbReference>
<keyword evidence="2" id="KW-1185">Reference proteome</keyword>
<reference evidence="1 2" key="1">
    <citation type="journal article" date="2003" name="Int. J. Syst. Evol. Microbiol.">
        <title>Virgibacillus carmonensis sp. nov., Virgibacillus necropolis sp. nov. and Virgibacillus picturae sp. nov., three novel species isolated from deteriorated mural paintings, transfer of the species of the genus salibacillus to Virgibacillus, as Virgibacillus marismortui comb. nov. and Virgibacillus salexigens comb. nov., and emended description of the genus Virgibacillus.</title>
        <authorList>
            <person name="Heyrman J."/>
            <person name="Logan N.A."/>
            <person name="Busse H.J."/>
            <person name="Balcaen A."/>
            <person name="Lebbe L."/>
            <person name="Rodriguez-Diaz M."/>
            <person name="Swings J."/>
            <person name="De Vos P."/>
        </authorList>
    </citation>
    <scope>NUCLEOTIDE SEQUENCE [LARGE SCALE GENOMIC DNA]</scope>
    <source>
        <strain evidence="1 2">LMG 19488</strain>
    </source>
</reference>
<dbReference type="Proteomes" id="UP000204391">
    <property type="component" value="Chromosome"/>
</dbReference>
<gene>
    <name evidence="1" type="ORF">CFK40_01890</name>
</gene>
<dbReference type="RefSeq" id="WP_089530410.1">
    <property type="nucleotide sequence ID" value="NZ_CP022437.1"/>
</dbReference>
<organism evidence="1 2">
    <name type="scientific">Virgibacillus necropolis</name>
    <dbReference type="NCBI Taxonomy" id="163877"/>
    <lineage>
        <taxon>Bacteria</taxon>
        <taxon>Bacillati</taxon>
        <taxon>Bacillota</taxon>
        <taxon>Bacilli</taxon>
        <taxon>Bacillales</taxon>
        <taxon>Bacillaceae</taxon>
        <taxon>Virgibacillus</taxon>
    </lineage>
</organism>
<dbReference type="Pfam" id="PF11731">
    <property type="entry name" value="Cdd1"/>
    <property type="match status" value="1"/>
</dbReference>
<dbReference type="EMBL" id="CP022437">
    <property type="protein sequence ID" value="ASN03840.1"/>
    <property type="molecule type" value="Genomic_DNA"/>
</dbReference>
<protein>
    <submittedName>
        <fullName evidence="1">Pathogenicity locus</fullName>
    </submittedName>
</protein>